<feature type="DNA-binding region" description="OmpR/PhoB-type" evidence="6">
    <location>
        <begin position="1"/>
        <end position="96"/>
    </location>
</feature>
<evidence type="ECO:0000256" key="1">
    <source>
        <dbReference type="ARBA" id="ARBA00005820"/>
    </source>
</evidence>
<dbReference type="SUPFAM" id="SSF48452">
    <property type="entry name" value="TPR-like"/>
    <property type="match status" value="1"/>
</dbReference>
<keyword evidence="4 6" id="KW-0238">DNA-binding</keyword>
<evidence type="ECO:0000313" key="8">
    <source>
        <dbReference type="EMBL" id="GGU81782.1"/>
    </source>
</evidence>
<dbReference type="SMART" id="SM01043">
    <property type="entry name" value="BTAD"/>
    <property type="match status" value="1"/>
</dbReference>
<comment type="similarity">
    <text evidence="1">Belongs to the AfsR/DnrI/RedD regulatory family.</text>
</comment>
<protein>
    <recommendedName>
        <fullName evidence="7">OmpR/PhoB-type domain-containing protein</fullName>
    </recommendedName>
</protein>
<dbReference type="AlphaFoldDB" id="A0A918M9X2"/>
<dbReference type="PANTHER" id="PTHR35807:SF1">
    <property type="entry name" value="TRANSCRIPTIONAL REGULATOR REDD"/>
    <property type="match status" value="1"/>
</dbReference>
<proteinExistence type="inferred from homology"/>
<dbReference type="GO" id="GO:0000160">
    <property type="term" value="P:phosphorelay signal transduction system"/>
    <property type="evidence" value="ECO:0007669"/>
    <property type="project" value="UniProtKB-KW"/>
</dbReference>
<dbReference type="InterPro" id="IPR011990">
    <property type="entry name" value="TPR-like_helical_dom_sf"/>
</dbReference>
<evidence type="ECO:0000256" key="6">
    <source>
        <dbReference type="PROSITE-ProRule" id="PRU01091"/>
    </source>
</evidence>
<sequence length="273" mass="30412">MSAGTELRILGPFEIVRRGVSVPLGGTKQQALLAYLCLHANRHVPVRRLIDAMWGDAPPASARKNVQLYVSRIRKLVEGGDGITLMTVGDGYVLSVTPGQLDLDCCRRLWDRGQEYLRTGAVQQASALFHEAGQLWRGEALSGLATTVAMQAETARLEHLRISLLSDLFASQLHLGRNAEVIPDLVRLVALYPHQERLRGYLMTALWRSGQRDEALATYLNAYHLMVEDLGIQPGRHLQLLYQAILADEAREVSVEHSVWRLSSPERARVLHG</sequence>
<dbReference type="InterPro" id="IPR005158">
    <property type="entry name" value="BTAD"/>
</dbReference>
<dbReference type="InterPro" id="IPR036388">
    <property type="entry name" value="WH-like_DNA-bd_sf"/>
</dbReference>
<dbReference type="GO" id="GO:0003677">
    <property type="term" value="F:DNA binding"/>
    <property type="evidence" value="ECO:0007669"/>
    <property type="project" value="UniProtKB-UniRule"/>
</dbReference>
<accession>A0A918M9X2</accession>
<dbReference type="Gene3D" id="1.25.40.10">
    <property type="entry name" value="Tetratricopeptide repeat domain"/>
    <property type="match status" value="1"/>
</dbReference>
<dbReference type="Pfam" id="PF00486">
    <property type="entry name" value="Trans_reg_C"/>
    <property type="match status" value="1"/>
</dbReference>
<evidence type="ECO:0000256" key="5">
    <source>
        <dbReference type="ARBA" id="ARBA00023163"/>
    </source>
</evidence>
<comment type="caution">
    <text evidence="8">The sequence shown here is derived from an EMBL/GenBank/DDBJ whole genome shotgun (WGS) entry which is preliminary data.</text>
</comment>
<evidence type="ECO:0000313" key="9">
    <source>
        <dbReference type="Proteomes" id="UP000618795"/>
    </source>
</evidence>
<keyword evidence="2" id="KW-0902">Two-component regulatory system</keyword>
<dbReference type="GO" id="GO:0006355">
    <property type="term" value="P:regulation of DNA-templated transcription"/>
    <property type="evidence" value="ECO:0007669"/>
    <property type="project" value="InterPro"/>
</dbReference>
<dbReference type="EMBL" id="BMTD01000002">
    <property type="protein sequence ID" value="GGU81782.1"/>
    <property type="molecule type" value="Genomic_DNA"/>
</dbReference>
<dbReference type="Proteomes" id="UP000618795">
    <property type="component" value="Unassembled WGS sequence"/>
</dbReference>
<keyword evidence="5" id="KW-0804">Transcription</keyword>
<dbReference type="InterPro" id="IPR016032">
    <property type="entry name" value="Sig_transdc_resp-reg_C-effctor"/>
</dbReference>
<dbReference type="SUPFAM" id="SSF46894">
    <property type="entry name" value="C-terminal effector domain of the bipartite response regulators"/>
    <property type="match status" value="1"/>
</dbReference>
<reference evidence="8" key="1">
    <citation type="journal article" date="2014" name="Int. J. Syst. Evol. Microbiol.">
        <title>Complete genome sequence of Corynebacterium casei LMG S-19264T (=DSM 44701T), isolated from a smear-ripened cheese.</title>
        <authorList>
            <consortium name="US DOE Joint Genome Institute (JGI-PGF)"/>
            <person name="Walter F."/>
            <person name="Albersmeier A."/>
            <person name="Kalinowski J."/>
            <person name="Ruckert C."/>
        </authorList>
    </citation>
    <scope>NUCLEOTIDE SEQUENCE</scope>
    <source>
        <strain evidence="8">JCM 4369</strain>
    </source>
</reference>
<dbReference type="PANTHER" id="PTHR35807">
    <property type="entry name" value="TRANSCRIPTIONAL REGULATOR REDD-RELATED"/>
    <property type="match status" value="1"/>
</dbReference>
<dbReference type="Gene3D" id="1.10.10.10">
    <property type="entry name" value="Winged helix-like DNA-binding domain superfamily/Winged helix DNA-binding domain"/>
    <property type="match status" value="1"/>
</dbReference>
<dbReference type="InterPro" id="IPR051677">
    <property type="entry name" value="AfsR-DnrI-RedD_regulator"/>
</dbReference>
<evidence type="ECO:0000256" key="4">
    <source>
        <dbReference type="ARBA" id="ARBA00023125"/>
    </source>
</evidence>
<gene>
    <name evidence="8" type="ORF">GCM10010260_12840</name>
</gene>
<dbReference type="SMART" id="SM00862">
    <property type="entry name" value="Trans_reg_C"/>
    <property type="match status" value="1"/>
</dbReference>
<dbReference type="PROSITE" id="PS51755">
    <property type="entry name" value="OMPR_PHOB"/>
    <property type="match status" value="1"/>
</dbReference>
<evidence type="ECO:0000256" key="3">
    <source>
        <dbReference type="ARBA" id="ARBA00023015"/>
    </source>
</evidence>
<dbReference type="CDD" id="cd15831">
    <property type="entry name" value="BTAD"/>
    <property type="match status" value="1"/>
</dbReference>
<evidence type="ECO:0000256" key="2">
    <source>
        <dbReference type="ARBA" id="ARBA00023012"/>
    </source>
</evidence>
<keyword evidence="9" id="KW-1185">Reference proteome</keyword>
<organism evidence="8 9">
    <name type="scientific">Streptomyces filipinensis</name>
    <dbReference type="NCBI Taxonomy" id="66887"/>
    <lineage>
        <taxon>Bacteria</taxon>
        <taxon>Bacillati</taxon>
        <taxon>Actinomycetota</taxon>
        <taxon>Actinomycetes</taxon>
        <taxon>Kitasatosporales</taxon>
        <taxon>Streptomycetaceae</taxon>
        <taxon>Streptomyces</taxon>
    </lineage>
</organism>
<evidence type="ECO:0000259" key="7">
    <source>
        <dbReference type="PROSITE" id="PS51755"/>
    </source>
</evidence>
<name>A0A918M9X2_9ACTN</name>
<dbReference type="InterPro" id="IPR001867">
    <property type="entry name" value="OmpR/PhoB-type_DNA-bd"/>
</dbReference>
<keyword evidence="3" id="KW-0805">Transcription regulation</keyword>
<dbReference type="Pfam" id="PF03704">
    <property type="entry name" value="BTAD"/>
    <property type="match status" value="1"/>
</dbReference>
<feature type="domain" description="OmpR/PhoB-type" evidence="7">
    <location>
        <begin position="1"/>
        <end position="96"/>
    </location>
</feature>
<reference evidence="8" key="2">
    <citation type="submission" date="2020-09" db="EMBL/GenBank/DDBJ databases">
        <authorList>
            <person name="Sun Q."/>
            <person name="Ohkuma M."/>
        </authorList>
    </citation>
    <scope>NUCLEOTIDE SEQUENCE</scope>
    <source>
        <strain evidence="8">JCM 4369</strain>
    </source>
</reference>